<dbReference type="Pfam" id="PF13439">
    <property type="entry name" value="Glyco_transf_4"/>
    <property type="match status" value="1"/>
</dbReference>
<dbReference type="GO" id="GO:1901135">
    <property type="term" value="P:carbohydrate derivative metabolic process"/>
    <property type="evidence" value="ECO:0007669"/>
    <property type="project" value="UniProtKB-ARBA"/>
</dbReference>
<keyword evidence="2 5" id="KW-0808">Transferase</keyword>
<evidence type="ECO:0000256" key="1">
    <source>
        <dbReference type="ARBA" id="ARBA00022676"/>
    </source>
</evidence>
<name>A0A7U7G9Y8_9GAMM</name>
<sequence length="349" mass="36869">MNAVHFLIPGDPETRTGGYRYDRRIMTGLAALGWRVELHRLSHAFPMPDAAALDQADAVLAALPGQALVVIDGLALGAMPAVAANHRNRLRLVALVHHPLALETGLTAGLRQQLYVSEREALCHARSVIVTSPSTVRALADYGISPEQCVVVVPGTDPAPLAEGSGSAELALLCVASLTPRKGHAVLFRALARIKDQPWRLRCAGSTDLDPVTAAELSILAEALGLSARIEFLGQLDEAALAHEYRRADIFVLPSYHEGYGMALAEALAHGLPIISTTAGAIPDTVPADAGLLISPGDEAALAEALLRVMTDPELRQRLAAGARVARQTLPDWPTTCAYFATALAVIPA</sequence>
<keyword evidence="6" id="KW-1185">Reference proteome</keyword>
<protein>
    <submittedName>
        <fullName evidence="5">Glycosyl transferase group 1</fullName>
    </submittedName>
</protein>
<dbReference type="Pfam" id="PF00534">
    <property type="entry name" value="Glycos_transf_1"/>
    <property type="match status" value="1"/>
</dbReference>
<dbReference type="PANTHER" id="PTHR12526:SF510">
    <property type="entry name" value="D-INOSITOL 3-PHOSPHATE GLYCOSYLTRANSFERASE"/>
    <property type="match status" value="1"/>
</dbReference>
<dbReference type="PANTHER" id="PTHR12526">
    <property type="entry name" value="GLYCOSYLTRANSFERASE"/>
    <property type="match status" value="1"/>
</dbReference>
<dbReference type="RefSeq" id="WP_034431644.1">
    <property type="nucleotide sequence ID" value="NZ_CBTK010000079.1"/>
</dbReference>
<evidence type="ECO:0000259" key="3">
    <source>
        <dbReference type="Pfam" id="PF00534"/>
    </source>
</evidence>
<organism evidence="5 6">
    <name type="scientific">Candidatus Contendobacter odensis Run_B_J11</name>
    <dbReference type="NCBI Taxonomy" id="1400861"/>
    <lineage>
        <taxon>Bacteria</taxon>
        <taxon>Pseudomonadati</taxon>
        <taxon>Pseudomonadota</taxon>
        <taxon>Gammaproteobacteria</taxon>
        <taxon>Candidatus Competibacteraceae</taxon>
        <taxon>Candidatus Contendibacter</taxon>
    </lineage>
</organism>
<dbReference type="InterPro" id="IPR001296">
    <property type="entry name" value="Glyco_trans_1"/>
</dbReference>
<reference evidence="5 6" key="1">
    <citation type="journal article" date="2014" name="ISME J.">
        <title>Candidatus Competibacter-lineage genomes retrieved from metagenomes reveal functional metabolic diversity.</title>
        <authorList>
            <person name="McIlroy S.J."/>
            <person name="Albertsen M."/>
            <person name="Andresen E.K."/>
            <person name="Saunders A.M."/>
            <person name="Kristiansen R."/>
            <person name="Stokholm-Bjerregaard M."/>
            <person name="Nielsen K.L."/>
            <person name="Nielsen P.H."/>
        </authorList>
    </citation>
    <scope>NUCLEOTIDE SEQUENCE [LARGE SCALE GENOMIC DNA]</scope>
    <source>
        <strain evidence="5 6">Run_B_J11</strain>
    </source>
</reference>
<evidence type="ECO:0000313" key="6">
    <source>
        <dbReference type="Proteomes" id="UP000019184"/>
    </source>
</evidence>
<comment type="caution">
    <text evidence="5">The sequence shown here is derived from an EMBL/GenBank/DDBJ whole genome shotgun (WGS) entry which is preliminary data.</text>
</comment>
<dbReference type="CDD" id="cd03801">
    <property type="entry name" value="GT4_PimA-like"/>
    <property type="match status" value="1"/>
</dbReference>
<dbReference type="Proteomes" id="UP000019184">
    <property type="component" value="Unassembled WGS sequence"/>
</dbReference>
<dbReference type="SUPFAM" id="SSF53756">
    <property type="entry name" value="UDP-Glycosyltransferase/glycogen phosphorylase"/>
    <property type="match status" value="1"/>
</dbReference>
<feature type="domain" description="Glycosyl transferase family 1" evidence="3">
    <location>
        <begin position="170"/>
        <end position="324"/>
    </location>
</feature>
<keyword evidence="1" id="KW-0328">Glycosyltransferase</keyword>
<dbReference type="AlphaFoldDB" id="A0A7U7G9Y8"/>
<dbReference type="InterPro" id="IPR028098">
    <property type="entry name" value="Glyco_trans_4-like_N"/>
</dbReference>
<proteinExistence type="predicted"/>
<dbReference type="GO" id="GO:0016757">
    <property type="term" value="F:glycosyltransferase activity"/>
    <property type="evidence" value="ECO:0007669"/>
    <property type="project" value="UniProtKB-KW"/>
</dbReference>
<gene>
    <name evidence="5" type="ORF">BN874_170002</name>
</gene>
<dbReference type="Gene3D" id="3.40.50.2000">
    <property type="entry name" value="Glycogen Phosphorylase B"/>
    <property type="match status" value="2"/>
</dbReference>
<evidence type="ECO:0000313" key="5">
    <source>
        <dbReference type="EMBL" id="CDH44479.1"/>
    </source>
</evidence>
<evidence type="ECO:0000256" key="2">
    <source>
        <dbReference type="ARBA" id="ARBA00022679"/>
    </source>
</evidence>
<feature type="domain" description="Glycosyltransferase subfamily 4-like N-terminal" evidence="4">
    <location>
        <begin position="75"/>
        <end position="158"/>
    </location>
</feature>
<evidence type="ECO:0000259" key="4">
    <source>
        <dbReference type="Pfam" id="PF13439"/>
    </source>
</evidence>
<dbReference type="EMBL" id="CBTK010000079">
    <property type="protein sequence ID" value="CDH44479.1"/>
    <property type="molecule type" value="Genomic_DNA"/>
</dbReference>
<accession>A0A7U7G9Y8</accession>